<dbReference type="Proteomes" id="UP001175226">
    <property type="component" value="Unassembled WGS sequence"/>
</dbReference>
<accession>A0AA39IEV5</accession>
<proteinExistence type="predicted"/>
<comment type="caution">
    <text evidence="1">The sequence shown here is derived from an EMBL/GenBank/DDBJ whole genome shotgun (WGS) entry which is preliminary data.</text>
</comment>
<protein>
    <submittedName>
        <fullName evidence="1">Uncharacterized protein</fullName>
    </submittedName>
</protein>
<dbReference type="AlphaFoldDB" id="A0AA39IEV5"/>
<name>A0AA39IEV5_9AGAR</name>
<evidence type="ECO:0000313" key="2">
    <source>
        <dbReference type="Proteomes" id="UP001175226"/>
    </source>
</evidence>
<organism evidence="1 2">
    <name type="scientific">Armillaria borealis</name>
    <dbReference type="NCBI Taxonomy" id="47425"/>
    <lineage>
        <taxon>Eukaryota</taxon>
        <taxon>Fungi</taxon>
        <taxon>Dikarya</taxon>
        <taxon>Basidiomycota</taxon>
        <taxon>Agaricomycotina</taxon>
        <taxon>Agaricomycetes</taxon>
        <taxon>Agaricomycetidae</taxon>
        <taxon>Agaricales</taxon>
        <taxon>Marasmiineae</taxon>
        <taxon>Physalacriaceae</taxon>
        <taxon>Armillaria</taxon>
    </lineage>
</organism>
<evidence type="ECO:0000313" key="1">
    <source>
        <dbReference type="EMBL" id="KAK0421767.1"/>
    </source>
</evidence>
<reference evidence="1" key="1">
    <citation type="submission" date="2023-06" db="EMBL/GenBank/DDBJ databases">
        <authorList>
            <consortium name="Lawrence Berkeley National Laboratory"/>
            <person name="Ahrendt S."/>
            <person name="Sahu N."/>
            <person name="Indic B."/>
            <person name="Wong-Bajracharya J."/>
            <person name="Merenyi Z."/>
            <person name="Ke H.-M."/>
            <person name="Monk M."/>
            <person name="Kocsube S."/>
            <person name="Drula E."/>
            <person name="Lipzen A."/>
            <person name="Balint B."/>
            <person name="Henrissat B."/>
            <person name="Andreopoulos B."/>
            <person name="Martin F.M."/>
            <person name="Harder C.B."/>
            <person name="Rigling D."/>
            <person name="Ford K.L."/>
            <person name="Foster G.D."/>
            <person name="Pangilinan J."/>
            <person name="Papanicolaou A."/>
            <person name="Barry K."/>
            <person name="LaButti K."/>
            <person name="Viragh M."/>
            <person name="Koriabine M."/>
            <person name="Yan M."/>
            <person name="Riley R."/>
            <person name="Champramary S."/>
            <person name="Plett K.L."/>
            <person name="Tsai I.J."/>
            <person name="Slot J."/>
            <person name="Sipos G."/>
            <person name="Plett J."/>
            <person name="Nagy L.G."/>
            <person name="Grigoriev I.V."/>
        </authorList>
    </citation>
    <scope>NUCLEOTIDE SEQUENCE</scope>
    <source>
        <strain evidence="1">FPL87.14</strain>
    </source>
</reference>
<gene>
    <name evidence="1" type="ORF">EV421DRAFT_1915391</name>
</gene>
<dbReference type="Pfam" id="PF20414">
    <property type="entry name" value="DUF6698"/>
    <property type="match status" value="1"/>
</dbReference>
<sequence>MNTFYIAIVDLFKQYTDDEWVTATLAWWNESLVTLKDIAAAGAEALALALEADSSGDDS</sequence>
<keyword evidence="2" id="KW-1185">Reference proteome</keyword>
<dbReference type="EMBL" id="JAUEPT010000318">
    <property type="protein sequence ID" value="KAK0421767.1"/>
    <property type="molecule type" value="Genomic_DNA"/>
</dbReference>
<dbReference type="InterPro" id="IPR046521">
    <property type="entry name" value="DUF6698"/>
</dbReference>